<evidence type="ECO:0000313" key="2">
    <source>
        <dbReference type="EMBL" id="SBW20496.1"/>
    </source>
</evidence>
<protein>
    <recommendedName>
        <fullName evidence="1">TIR domain-containing protein</fullName>
    </recommendedName>
</protein>
<dbReference type="InterPro" id="IPR000157">
    <property type="entry name" value="TIR_dom"/>
</dbReference>
<name>A0A1C3NW93_9ACTN</name>
<dbReference type="GO" id="GO:0007165">
    <property type="term" value="P:signal transduction"/>
    <property type="evidence" value="ECO:0007669"/>
    <property type="project" value="InterPro"/>
</dbReference>
<proteinExistence type="predicted"/>
<evidence type="ECO:0000259" key="1">
    <source>
        <dbReference type="Pfam" id="PF13676"/>
    </source>
</evidence>
<reference evidence="3" key="1">
    <citation type="submission" date="2016-02" db="EMBL/GenBank/DDBJ databases">
        <authorList>
            <person name="Wibberg D."/>
        </authorList>
    </citation>
    <scope>NUCLEOTIDE SEQUENCE [LARGE SCALE GENOMIC DNA]</scope>
</reference>
<gene>
    <name evidence="2" type="ORF">FDG2_1711</name>
</gene>
<accession>A0A1C3NW93</accession>
<feature type="domain" description="TIR" evidence="1">
    <location>
        <begin position="158"/>
        <end position="242"/>
    </location>
</feature>
<keyword evidence="3" id="KW-1185">Reference proteome</keyword>
<dbReference type="AlphaFoldDB" id="A0A1C3NW93"/>
<evidence type="ECO:0000313" key="3">
    <source>
        <dbReference type="Proteomes" id="UP000199013"/>
    </source>
</evidence>
<dbReference type="EMBL" id="FLUV01000715">
    <property type="protein sequence ID" value="SBW20496.1"/>
    <property type="molecule type" value="Genomic_DNA"/>
</dbReference>
<dbReference type="Pfam" id="PF13676">
    <property type="entry name" value="TIR_2"/>
    <property type="match status" value="1"/>
</dbReference>
<sequence length="368" mass="41762">MHVVWHGGNLLGEHLAGVAFKFLCADPWRPRVRGLGVPVRFWTSAPNPLSPGRDDPPPAVDLERAERNIVVLLVDAWLMSGGWGDYVSDLVGMVSTSSRHWLLPVLLTRKVDRTSSISDMNCLRLYETDLELRDQVFVNKILHRLFRHVTDDDSPLTVLLSHASTDGRGVALAVRKYLHDYTDIGDFLDVHSIAAGERLVEAIDRAISASTFLAIVTDSYSSRGWCRHEVVKAKRELGPIVLLDAVEDGDERRSPYLGNIPTLRWKPDSSLVMERLLGLLLAESFRHRYFPRQVAWLSRLQRVDLPYYCLSRPPEPLTLLELRRRTGSVEADLTVVYPDPPLDAEETRLLHEFEPRMRLMTPTMLFSA</sequence>
<dbReference type="SUPFAM" id="SSF52200">
    <property type="entry name" value="Toll/Interleukin receptor TIR domain"/>
    <property type="match status" value="1"/>
</dbReference>
<dbReference type="Gene3D" id="3.40.50.10140">
    <property type="entry name" value="Toll/interleukin-1 receptor homology (TIR) domain"/>
    <property type="match status" value="1"/>
</dbReference>
<dbReference type="InterPro" id="IPR035897">
    <property type="entry name" value="Toll_tir_struct_dom_sf"/>
</dbReference>
<dbReference type="Proteomes" id="UP000199013">
    <property type="component" value="Unassembled WGS sequence"/>
</dbReference>
<organism evidence="2 3">
    <name type="scientific">Candidatus Protofrankia californiensis</name>
    <dbReference type="NCBI Taxonomy" id="1839754"/>
    <lineage>
        <taxon>Bacteria</taxon>
        <taxon>Bacillati</taxon>
        <taxon>Actinomycetota</taxon>
        <taxon>Actinomycetes</taxon>
        <taxon>Frankiales</taxon>
        <taxon>Frankiaceae</taxon>
        <taxon>Protofrankia</taxon>
    </lineage>
</organism>